<dbReference type="InterPro" id="IPR039614">
    <property type="entry name" value="PMI1-like"/>
</dbReference>
<feature type="compositionally biased region" description="Acidic residues" evidence="1">
    <location>
        <begin position="325"/>
        <end position="336"/>
    </location>
</feature>
<dbReference type="EMBL" id="JBBWWR010000021">
    <property type="protein sequence ID" value="KAK8938322.1"/>
    <property type="molecule type" value="Genomic_DNA"/>
</dbReference>
<keyword evidence="3" id="KW-1185">Reference proteome</keyword>
<dbReference type="PANTHER" id="PTHR33414:SF2">
    <property type="entry name" value="PROTEIN PLASTID MOVEMENT IMPAIRED 1"/>
    <property type="match status" value="1"/>
</dbReference>
<dbReference type="PANTHER" id="PTHR33414">
    <property type="entry name" value="PROTEIN PLASTID MOVEMENT IMPAIRED 1-RELATED 1"/>
    <property type="match status" value="1"/>
</dbReference>
<evidence type="ECO:0000256" key="1">
    <source>
        <dbReference type="SAM" id="MobiDB-lite"/>
    </source>
</evidence>
<evidence type="ECO:0000313" key="3">
    <source>
        <dbReference type="Proteomes" id="UP001412067"/>
    </source>
</evidence>
<dbReference type="Proteomes" id="UP001412067">
    <property type="component" value="Unassembled WGS sequence"/>
</dbReference>
<feature type="region of interest" description="Disordered" evidence="1">
    <location>
        <begin position="251"/>
        <end position="336"/>
    </location>
</feature>
<feature type="compositionally biased region" description="Low complexity" evidence="1">
    <location>
        <begin position="253"/>
        <end position="280"/>
    </location>
</feature>
<feature type="region of interest" description="Disordered" evidence="1">
    <location>
        <begin position="68"/>
        <end position="115"/>
    </location>
</feature>
<evidence type="ECO:0000313" key="2">
    <source>
        <dbReference type="EMBL" id="KAK8938322.1"/>
    </source>
</evidence>
<reference evidence="2 3" key="1">
    <citation type="journal article" date="2022" name="Nat. Plants">
        <title>Genomes of leafy and leafless Platanthera orchids illuminate the evolution of mycoheterotrophy.</title>
        <authorList>
            <person name="Li M.H."/>
            <person name="Liu K.W."/>
            <person name="Li Z."/>
            <person name="Lu H.C."/>
            <person name="Ye Q.L."/>
            <person name="Zhang D."/>
            <person name="Wang J.Y."/>
            <person name="Li Y.F."/>
            <person name="Zhong Z.M."/>
            <person name="Liu X."/>
            <person name="Yu X."/>
            <person name="Liu D.K."/>
            <person name="Tu X.D."/>
            <person name="Liu B."/>
            <person name="Hao Y."/>
            <person name="Liao X.Y."/>
            <person name="Jiang Y.T."/>
            <person name="Sun W.H."/>
            <person name="Chen J."/>
            <person name="Chen Y.Q."/>
            <person name="Ai Y."/>
            <person name="Zhai J.W."/>
            <person name="Wu S.S."/>
            <person name="Zhou Z."/>
            <person name="Hsiao Y.Y."/>
            <person name="Wu W.L."/>
            <person name="Chen Y.Y."/>
            <person name="Lin Y.F."/>
            <person name="Hsu J.L."/>
            <person name="Li C.Y."/>
            <person name="Wang Z.W."/>
            <person name="Zhao X."/>
            <person name="Zhong W.Y."/>
            <person name="Ma X.K."/>
            <person name="Ma L."/>
            <person name="Huang J."/>
            <person name="Chen G.Z."/>
            <person name="Huang M.Z."/>
            <person name="Huang L."/>
            <person name="Peng D.H."/>
            <person name="Luo Y.B."/>
            <person name="Zou S.Q."/>
            <person name="Chen S.P."/>
            <person name="Lan S."/>
            <person name="Tsai W.C."/>
            <person name="Van de Peer Y."/>
            <person name="Liu Z.J."/>
        </authorList>
    </citation>
    <scope>NUCLEOTIDE SEQUENCE [LARGE SCALE GENOMIC DNA]</scope>
    <source>
        <strain evidence="2">Lor288</strain>
    </source>
</reference>
<proteinExistence type="predicted"/>
<gene>
    <name evidence="2" type="ORF">KSP40_PGU020391</name>
</gene>
<protein>
    <submittedName>
        <fullName evidence="2">Uncharacterized protein</fullName>
    </submittedName>
</protein>
<comment type="caution">
    <text evidence="2">The sequence shown here is derived from an EMBL/GenBank/DDBJ whole genome shotgun (WGS) entry which is preliminary data.</text>
</comment>
<feature type="compositionally biased region" description="Polar residues" evidence="1">
    <location>
        <begin position="281"/>
        <end position="291"/>
    </location>
</feature>
<name>A0ABR2LDZ9_9ASPA</name>
<organism evidence="2 3">
    <name type="scientific">Platanthera guangdongensis</name>
    <dbReference type="NCBI Taxonomy" id="2320717"/>
    <lineage>
        <taxon>Eukaryota</taxon>
        <taxon>Viridiplantae</taxon>
        <taxon>Streptophyta</taxon>
        <taxon>Embryophyta</taxon>
        <taxon>Tracheophyta</taxon>
        <taxon>Spermatophyta</taxon>
        <taxon>Magnoliopsida</taxon>
        <taxon>Liliopsida</taxon>
        <taxon>Asparagales</taxon>
        <taxon>Orchidaceae</taxon>
        <taxon>Orchidoideae</taxon>
        <taxon>Orchideae</taxon>
        <taxon>Orchidinae</taxon>
        <taxon>Platanthera</taxon>
    </lineage>
</organism>
<feature type="compositionally biased region" description="Pro residues" evidence="1">
    <location>
        <begin position="82"/>
        <end position="108"/>
    </location>
</feature>
<accession>A0ABR2LDZ9</accession>
<sequence length="336" mass="36669">MAPSIHSFFETTSIISPLRSWPLPATTPFLSRSSMFLATLSTTPNLPAAPPLSFFPALPTPFQPFPPLPTLSIPMPQSQTPTPIPAGYPSPPSAPARNPAPPPPPRQQPTPSSFCFPRRHGKKGGIWSWKPLGALSHIRMDRLSTLVSVEVVAIQFLPGSMNGLRLSGCVRKKKIKEGAVQTMPAIVFHGAADFEETLFIRCHVYFSGGGDGRTDKPIPFEPRPTTYELNFKQSYVDLSWLVKESVEKSLEGSRQASEISSESSSSFARRQSKSSFSISSPKATRQSASPSQEDDSTVELKAIEEFNLDEDPAPAPFLPHTSQAEMEDIADELDPP</sequence>